<dbReference type="HOGENOM" id="CLU_865748_0_0_14"/>
<dbReference type="Pfam" id="PF12146">
    <property type="entry name" value="Hydrolase_4"/>
    <property type="match status" value="1"/>
</dbReference>
<evidence type="ECO:0000256" key="1">
    <source>
        <dbReference type="SAM" id="Phobius"/>
    </source>
</evidence>
<evidence type="ECO:0000313" key="3">
    <source>
        <dbReference type="EMBL" id="AHI54045.1"/>
    </source>
</evidence>
<protein>
    <recommendedName>
        <fullName evidence="2">Serine aminopeptidase S33 domain-containing protein</fullName>
    </recommendedName>
</protein>
<dbReference type="Gene3D" id="3.40.50.1820">
    <property type="entry name" value="alpha/beta hydrolase"/>
    <property type="match status" value="1"/>
</dbReference>
<dbReference type="AlphaFoldDB" id="W6AB07"/>
<dbReference type="InterPro" id="IPR029058">
    <property type="entry name" value="AB_hydrolase_fold"/>
</dbReference>
<dbReference type="EMBL" id="CP006934">
    <property type="protein sequence ID" value="AHI54045.1"/>
    <property type="molecule type" value="Genomic_DNA"/>
</dbReference>
<reference evidence="3 4" key="1">
    <citation type="journal article" date="2014" name="Genome Biol. Evol.">
        <title>Molecular evolution of the substrate utilization strategies and putative virulence factors in mosquito-associated Spiroplasma species.</title>
        <authorList>
            <person name="Chang T.H."/>
            <person name="Lo W.S."/>
            <person name="Ku C."/>
            <person name="Chen L.L."/>
            <person name="Kuo C.H."/>
        </authorList>
    </citation>
    <scope>NUCLEOTIDE SEQUENCE [LARGE SCALE GENOMIC DNA]</scope>
    <source>
        <strain evidence="3">Ar-1343</strain>
    </source>
</reference>
<feature type="domain" description="Serine aminopeptidase S33" evidence="2">
    <location>
        <begin position="73"/>
        <end position="302"/>
    </location>
</feature>
<dbReference type="RefSeq" id="WP_025251184.1">
    <property type="nucleotide sequence ID" value="NZ_CP006934.1"/>
</dbReference>
<dbReference type="SUPFAM" id="SSF53474">
    <property type="entry name" value="alpha/beta-Hydrolases"/>
    <property type="match status" value="1"/>
</dbReference>
<feature type="transmembrane region" description="Helical" evidence="1">
    <location>
        <begin position="6"/>
        <end position="31"/>
    </location>
</feature>
<evidence type="ECO:0000259" key="2">
    <source>
        <dbReference type="Pfam" id="PF12146"/>
    </source>
</evidence>
<dbReference type="InterPro" id="IPR022742">
    <property type="entry name" value="Hydrolase_4"/>
</dbReference>
<keyword evidence="4" id="KW-1185">Reference proteome</keyword>
<accession>W6AB07</accession>
<gene>
    <name evidence="3" type="ORF">SSABA_v1c06430</name>
</gene>
<keyword evidence="1" id="KW-1133">Transmembrane helix</keyword>
<name>W6AB07_9MOLU</name>
<dbReference type="STRING" id="1276257.SSABA_v1c06430"/>
<organism evidence="3 4">
    <name type="scientific">Spiroplasma sabaudiense Ar-1343</name>
    <dbReference type="NCBI Taxonomy" id="1276257"/>
    <lineage>
        <taxon>Bacteria</taxon>
        <taxon>Bacillati</taxon>
        <taxon>Mycoplasmatota</taxon>
        <taxon>Mollicutes</taxon>
        <taxon>Entomoplasmatales</taxon>
        <taxon>Spiroplasmataceae</taxon>
        <taxon>Spiroplasma</taxon>
    </lineage>
</organism>
<sequence length="330" mass="37931">MTGSWVVMLLYAIIGFFEMLILAAIIFKIIIFNTLSKSSNKIQAPELVKKKFFITSDQYNLKWFGEINPNGQEILLCLHDLGYSSKQFDKLEDFFLKKSKTISVISYDQRNYGRNNATQIRNLGQHLQDLKSIVSLIKSKHPEQNISILASGFGALLAQEFFNNTDVGQIFLFSIPSKIFQTIEGKTFFKVFGGTLFSSKKLVKLNYSVNDFTTDTIEAKAFDQNLTQAGFISVREIYQFKILRNRFWKKISKNNKKVVIWQSDNDVLSDSKFLSKKVQISKLPIQQFKIVKAKKHLLLNDINSEVIFNEIKEVLINEGLFTSKERISSI</sequence>
<keyword evidence="1" id="KW-0812">Transmembrane</keyword>
<dbReference type="Proteomes" id="UP000019265">
    <property type="component" value="Chromosome"/>
</dbReference>
<proteinExistence type="predicted"/>
<dbReference type="PATRIC" id="fig|1276257.3.peg.653"/>
<keyword evidence="1" id="KW-0472">Membrane</keyword>
<dbReference type="KEGG" id="ssab:SSABA_v1c06430"/>
<evidence type="ECO:0000313" key="4">
    <source>
        <dbReference type="Proteomes" id="UP000019265"/>
    </source>
</evidence>
<dbReference type="OrthoDB" id="390246at2"/>